<dbReference type="Gene3D" id="1.10.443.10">
    <property type="entry name" value="Intergrase catalytic core"/>
    <property type="match status" value="1"/>
</dbReference>
<dbReference type="SUPFAM" id="SSF56349">
    <property type="entry name" value="DNA breaking-rejoining enzymes"/>
    <property type="match status" value="1"/>
</dbReference>
<protein>
    <recommendedName>
        <fullName evidence="4">Tyr recombinase domain-containing protein</fullName>
    </recommendedName>
</protein>
<reference evidence="2 3" key="1">
    <citation type="submission" date="2014-08" db="EMBL/GenBank/DDBJ databases">
        <authorList>
            <person name="Chen Y.-H."/>
        </authorList>
    </citation>
    <scope>NUCLEOTIDE SEQUENCE [LARGE SCALE GENOMIC DNA]</scope>
</reference>
<dbReference type="Proteomes" id="UP000039660">
    <property type="component" value="Unassembled WGS sequence"/>
</dbReference>
<keyword evidence="1" id="KW-0233">DNA recombination</keyword>
<dbReference type="InterPro" id="IPR011010">
    <property type="entry name" value="DNA_brk_join_enz"/>
</dbReference>
<dbReference type="GO" id="GO:0015074">
    <property type="term" value="P:DNA integration"/>
    <property type="evidence" value="ECO:0007669"/>
    <property type="project" value="InterPro"/>
</dbReference>
<evidence type="ECO:0000313" key="3">
    <source>
        <dbReference type="Proteomes" id="UP000039660"/>
    </source>
</evidence>
<dbReference type="GO" id="GO:0003677">
    <property type="term" value="F:DNA binding"/>
    <property type="evidence" value="ECO:0007669"/>
    <property type="project" value="InterPro"/>
</dbReference>
<dbReference type="AlphaFoldDB" id="A0A0T7GIB9"/>
<name>A0A0T7GIB9_NEOGA</name>
<evidence type="ECO:0000313" key="2">
    <source>
        <dbReference type="EMBL" id="CDZ46956.1"/>
    </source>
</evidence>
<dbReference type="EMBL" id="CCRK01000003">
    <property type="protein sequence ID" value="CDZ46956.1"/>
    <property type="molecule type" value="Genomic_DNA"/>
</dbReference>
<evidence type="ECO:0000256" key="1">
    <source>
        <dbReference type="ARBA" id="ARBA00023172"/>
    </source>
</evidence>
<dbReference type="InterPro" id="IPR013762">
    <property type="entry name" value="Integrase-like_cat_sf"/>
</dbReference>
<sequence>MYLWKRGNGFTYQQRIPASVESKFGKTPIRVNLGPLSAADARKRAIILSATAIQMMDKPDMTRETLVHSLRALNEELKAIKSARFAKGVAAYGAQYQGKEYREIGEDELAAEEDKKLSHIYRDRNALLKFQERLETIADALGKDAIAWEAERGTYQSVVALLGSLDHQNTIPVELNQPNPLSPPVRPPMPSPTMLVANAASRSVRPPFPVPTTLFSAVVSSRVKPPIPFPVVPVAEAVKSASAEDVKASDPRAFTGQTNFGVAGRVILDARRAALASGDKERDRYEERLEATFAAFLDVIGDHPLNYYLPIHLQDFATVLGKVPTNRTKHPIFKDLSLEAMGAKNDALPEGERVRRLSQTTVKEHVTQIKLIWEKATAGVAHVRDIRSFNVTMPAAATVAIEREGLPAASLNKWLADVVNPLVMRKPHKAWLPLVGYLTGMRLTEIVYLQSSDIVMIEGNEVIDLRLPLIVDGKPVDRQLKTKTSVRVVAMHPLLRECGFIDFAKNQRGLGGFVFPHYHTAQDPADAAQKQMGKWMLALGIHETQRQVFHSLRHNAKAWFRIHVGDGLADKQCGHAASSVGARYGFKALEPEEIEKIMAIPAPRGVDFTPLLSWRQAQ</sequence>
<accession>A0A0T7GIB9</accession>
<gene>
    <name evidence="2" type="ORF">NGAL_HAMBI1189_16700</name>
</gene>
<dbReference type="GO" id="GO:0006310">
    <property type="term" value="P:DNA recombination"/>
    <property type="evidence" value="ECO:0007669"/>
    <property type="project" value="UniProtKB-KW"/>
</dbReference>
<evidence type="ECO:0008006" key="4">
    <source>
        <dbReference type="Google" id="ProtNLM"/>
    </source>
</evidence>
<organism evidence="2 3">
    <name type="scientific">Neorhizobium galegae bv. officinalis</name>
    <dbReference type="NCBI Taxonomy" id="323656"/>
    <lineage>
        <taxon>Bacteria</taxon>
        <taxon>Pseudomonadati</taxon>
        <taxon>Pseudomonadota</taxon>
        <taxon>Alphaproteobacteria</taxon>
        <taxon>Hyphomicrobiales</taxon>
        <taxon>Rhizobiaceae</taxon>
        <taxon>Rhizobium/Agrobacterium group</taxon>
        <taxon>Neorhizobium</taxon>
    </lineage>
</organism>
<proteinExistence type="predicted"/>